<feature type="region of interest" description="Disordered" evidence="1">
    <location>
        <begin position="49"/>
        <end position="72"/>
    </location>
</feature>
<evidence type="ECO:0000313" key="3">
    <source>
        <dbReference type="Proteomes" id="UP001066276"/>
    </source>
</evidence>
<organism evidence="2 3">
    <name type="scientific">Pleurodeles waltl</name>
    <name type="common">Iberian ribbed newt</name>
    <dbReference type="NCBI Taxonomy" id="8319"/>
    <lineage>
        <taxon>Eukaryota</taxon>
        <taxon>Metazoa</taxon>
        <taxon>Chordata</taxon>
        <taxon>Craniata</taxon>
        <taxon>Vertebrata</taxon>
        <taxon>Euteleostomi</taxon>
        <taxon>Amphibia</taxon>
        <taxon>Batrachia</taxon>
        <taxon>Caudata</taxon>
        <taxon>Salamandroidea</taxon>
        <taxon>Salamandridae</taxon>
        <taxon>Pleurodelinae</taxon>
        <taxon>Pleurodeles</taxon>
    </lineage>
</organism>
<sequence length="122" mass="13904">MVEPEKGADLSADRITGAQVDKDKGYTQEIATAMIFIHEKEEVVEADLNNGGRRNHVQDCRQDKEKSVLHPTPSIESLDPVVDTVRVRLQLPEMIISLTKKEIKGLMRREKIMLWELARVII</sequence>
<proteinExistence type="predicted"/>
<gene>
    <name evidence="2" type="ORF">NDU88_001899</name>
</gene>
<accession>A0AAV7P8G4</accession>
<comment type="caution">
    <text evidence="2">The sequence shown here is derived from an EMBL/GenBank/DDBJ whole genome shotgun (WGS) entry which is preliminary data.</text>
</comment>
<feature type="compositionally biased region" description="Basic and acidic residues" evidence="1">
    <location>
        <begin position="56"/>
        <end position="68"/>
    </location>
</feature>
<dbReference type="Proteomes" id="UP001066276">
    <property type="component" value="Chromosome 7"/>
</dbReference>
<evidence type="ECO:0000313" key="2">
    <source>
        <dbReference type="EMBL" id="KAJ1123430.1"/>
    </source>
</evidence>
<dbReference type="EMBL" id="JANPWB010000011">
    <property type="protein sequence ID" value="KAJ1123430.1"/>
    <property type="molecule type" value="Genomic_DNA"/>
</dbReference>
<dbReference type="AlphaFoldDB" id="A0AAV7P8G4"/>
<evidence type="ECO:0000256" key="1">
    <source>
        <dbReference type="SAM" id="MobiDB-lite"/>
    </source>
</evidence>
<keyword evidence="3" id="KW-1185">Reference proteome</keyword>
<protein>
    <submittedName>
        <fullName evidence="2">Uncharacterized protein</fullName>
    </submittedName>
</protein>
<reference evidence="2" key="1">
    <citation type="journal article" date="2022" name="bioRxiv">
        <title>Sequencing and chromosome-scale assembly of the giantPleurodeles waltlgenome.</title>
        <authorList>
            <person name="Brown T."/>
            <person name="Elewa A."/>
            <person name="Iarovenko S."/>
            <person name="Subramanian E."/>
            <person name="Araus A.J."/>
            <person name="Petzold A."/>
            <person name="Susuki M."/>
            <person name="Suzuki K.-i.T."/>
            <person name="Hayashi T."/>
            <person name="Toyoda A."/>
            <person name="Oliveira C."/>
            <person name="Osipova E."/>
            <person name="Leigh N.D."/>
            <person name="Simon A."/>
            <person name="Yun M.H."/>
        </authorList>
    </citation>
    <scope>NUCLEOTIDE SEQUENCE</scope>
    <source>
        <strain evidence="2">20211129_DDA</strain>
        <tissue evidence="2">Liver</tissue>
    </source>
</reference>
<name>A0AAV7P8G4_PLEWA</name>